<reference evidence="2" key="1">
    <citation type="journal article" date="2017" name="Front. Plant Sci.">
        <title>Climate Clever Clovers: New Paradigm to Reduce the Environmental Footprint of Ruminants by Breeding Low Methanogenic Forages Utilizing Haplotype Variation.</title>
        <authorList>
            <person name="Kaur P."/>
            <person name="Appels R."/>
            <person name="Bayer P.E."/>
            <person name="Keeble-Gagnere G."/>
            <person name="Wang J."/>
            <person name="Hirakawa H."/>
            <person name="Shirasawa K."/>
            <person name="Vercoe P."/>
            <person name="Stefanova K."/>
            <person name="Durmic Z."/>
            <person name="Nichols P."/>
            <person name="Revell C."/>
            <person name="Isobe S.N."/>
            <person name="Edwards D."/>
            <person name="Erskine W."/>
        </authorList>
    </citation>
    <scope>NUCLEOTIDE SEQUENCE [LARGE SCALE GENOMIC DNA]</scope>
    <source>
        <strain evidence="2">cv. Daliak</strain>
    </source>
</reference>
<dbReference type="EMBL" id="DF973394">
    <property type="protein sequence ID" value="GAU29392.1"/>
    <property type="molecule type" value="Genomic_DNA"/>
</dbReference>
<proteinExistence type="predicted"/>
<keyword evidence="2" id="KW-1185">Reference proteome</keyword>
<accession>A0A2Z6MX26</accession>
<gene>
    <name evidence="1" type="ORF">TSUD_31990</name>
</gene>
<protein>
    <submittedName>
        <fullName evidence="1">Uncharacterized protein</fullName>
    </submittedName>
</protein>
<dbReference type="AlphaFoldDB" id="A0A2Z6MX26"/>
<dbReference type="Proteomes" id="UP000242715">
    <property type="component" value="Unassembled WGS sequence"/>
</dbReference>
<evidence type="ECO:0000313" key="2">
    <source>
        <dbReference type="Proteomes" id="UP000242715"/>
    </source>
</evidence>
<name>A0A2Z6MX26_TRISU</name>
<dbReference type="OrthoDB" id="2143914at2759"/>
<evidence type="ECO:0000313" key="1">
    <source>
        <dbReference type="EMBL" id="GAU29392.1"/>
    </source>
</evidence>
<organism evidence="1 2">
    <name type="scientific">Trifolium subterraneum</name>
    <name type="common">Subterranean clover</name>
    <dbReference type="NCBI Taxonomy" id="3900"/>
    <lineage>
        <taxon>Eukaryota</taxon>
        <taxon>Viridiplantae</taxon>
        <taxon>Streptophyta</taxon>
        <taxon>Embryophyta</taxon>
        <taxon>Tracheophyta</taxon>
        <taxon>Spermatophyta</taxon>
        <taxon>Magnoliopsida</taxon>
        <taxon>eudicotyledons</taxon>
        <taxon>Gunneridae</taxon>
        <taxon>Pentapetalae</taxon>
        <taxon>rosids</taxon>
        <taxon>fabids</taxon>
        <taxon>Fabales</taxon>
        <taxon>Fabaceae</taxon>
        <taxon>Papilionoideae</taxon>
        <taxon>50 kb inversion clade</taxon>
        <taxon>NPAAA clade</taxon>
        <taxon>Hologalegina</taxon>
        <taxon>IRL clade</taxon>
        <taxon>Trifolieae</taxon>
        <taxon>Trifolium</taxon>
    </lineage>
</organism>
<sequence>MNFQSFESLIQKYPPLPLRSSEEIQQEQLELDSPFNNNVLESMFNASNILDDSNGNLHSCETRLVDENEKKSTYLKKDESNCETRLVDENGEKPTSLKKDESNSEDLIDLLDCLGWLDGYIF</sequence>